<sequence length="194" mass="23020">MARGRLKGALKHKNVSSADNSDSDESIEEKLTKKQKYDAPPSHQPYIMKLFDRNIDLARYRENSPLYPMCRAWLKNQPRSKESTDAEVKITRSAIKREYNPDIVEQFMNGDLSEIIEMPRPEPAGDMQPYLLEKPETVEDIELNESTLDKDELLNEHRERWKKIRENWISHRKNYEMKRYGTSFKLLEALYRED</sequence>
<evidence type="ECO:0000313" key="4">
    <source>
        <dbReference type="Proteomes" id="UP000030765"/>
    </source>
</evidence>
<dbReference type="GO" id="GO:0000122">
    <property type="term" value="P:negative regulation of transcription by RNA polymerase II"/>
    <property type="evidence" value="ECO:0007669"/>
    <property type="project" value="TreeGrafter"/>
</dbReference>
<dbReference type="GO" id="GO:0017053">
    <property type="term" value="C:transcription repressor complex"/>
    <property type="evidence" value="ECO:0007669"/>
    <property type="project" value="InterPro"/>
</dbReference>
<dbReference type="Pfam" id="PF15306">
    <property type="entry name" value="LIN37"/>
    <property type="match status" value="1"/>
</dbReference>
<name>A0A084VZC9_ANOSI</name>
<reference evidence="2 4" key="1">
    <citation type="journal article" date="2014" name="BMC Genomics">
        <title>Genome sequence of Anopheles sinensis provides insight into genetics basis of mosquito competence for malaria parasites.</title>
        <authorList>
            <person name="Zhou D."/>
            <person name="Zhang D."/>
            <person name="Ding G."/>
            <person name="Shi L."/>
            <person name="Hou Q."/>
            <person name="Ye Y."/>
            <person name="Xu Y."/>
            <person name="Zhou H."/>
            <person name="Xiong C."/>
            <person name="Li S."/>
            <person name="Yu J."/>
            <person name="Hong S."/>
            <person name="Yu X."/>
            <person name="Zou P."/>
            <person name="Chen C."/>
            <person name="Chang X."/>
            <person name="Wang W."/>
            <person name="Lv Y."/>
            <person name="Sun Y."/>
            <person name="Ma L."/>
            <person name="Shen B."/>
            <person name="Zhu C."/>
        </authorList>
    </citation>
    <scope>NUCLEOTIDE SEQUENCE [LARGE SCALE GENOMIC DNA]</scope>
</reference>
<dbReference type="PANTHER" id="PTHR31336">
    <property type="entry name" value="LIN37 HOMOLOG"/>
    <property type="match status" value="1"/>
</dbReference>
<dbReference type="GO" id="GO:0031523">
    <property type="term" value="C:Myb complex"/>
    <property type="evidence" value="ECO:0007669"/>
    <property type="project" value="TreeGrafter"/>
</dbReference>
<accession>A0A084VZC9</accession>
<reference evidence="3" key="2">
    <citation type="submission" date="2020-05" db="UniProtKB">
        <authorList>
            <consortium name="EnsemblMetazoa"/>
        </authorList>
    </citation>
    <scope>IDENTIFICATION</scope>
</reference>
<feature type="compositionally biased region" description="Basic and acidic residues" evidence="1">
    <location>
        <begin position="28"/>
        <end position="37"/>
    </location>
</feature>
<dbReference type="OrthoDB" id="6287771at2759"/>
<evidence type="ECO:0000313" key="3">
    <source>
        <dbReference type="EnsemblMetazoa" id="ASIC011165-PA"/>
    </source>
</evidence>
<feature type="compositionally biased region" description="Basic residues" evidence="1">
    <location>
        <begin position="1"/>
        <end position="14"/>
    </location>
</feature>
<feature type="region of interest" description="Disordered" evidence="1">
    <location>
        <begin position="1"/>
        <end position="44"/>
    </location>
</feature>
<dbReference type="EMBL" id="ATLV01018745">
    <property type="status" value="NOT_ANNOTATED_CDS"/>
    <property type="molecule type" value="Genomic_DNA"/>
</dbReference>
<dbReference type="VEuPathDB" id="VectorBase:ASIC011165"/>
<gene>
    <name evidence="2" type="ORF">ZHAS_00011165</name>
</gene>
<dbReference type="VEuPathDB" id="VectorBase:ASIS001854"/>
<dbReference type="Proteomes" id="UP000030765">
    <property type="component" value="Unassembled WGS sequence"/>
</dbReference>
<proteinExistence type="predicted"/>
<keyword evidence="4" id="KW-1185">Reference proteome</keyword>
<dbReference type="OMA" id="CSKDNIN"/>
<organism evidence="3 4">
    <name type="scientific">Anopheles sinensis</name>
    <name type="common">Mosquito</name>
    <dbReference type="NCBI Taxonomy" id="74873"/>
    <lineage>
        <taxon>Eukaryota</taxon>
        <taxon>Metazoa</taxon>
        <taxon>Ecdysozoa</taxon>
        <taxon>Arthropoda</taxon>
        <taxon>Hexapoda</taxon>
        <taxon>Insecta</taxon>
        <taxon>Pterygota</taxon>
        <taxon>Neoptera</taxon>
        <taxon>Endopterygota</taxon>
        <taxon>Diptera</taxon>
        <taxon>Nematocera</taxon>
        <taxon>Culicoidea</taxon>
        <taxon>Culicidae</taxon>
        <taxon>Anophelinae</taxon>
        <taxon>Anopheles</taxon>
    </lineage>
</organism>
<protein>
    <submittedName>
        <fullName evidence="2">AGAP003410-PA-like protein</fullName>
    </submittedName>
</protein>
<dbReference type="InterPro" id="IPR028226">
    <property type="entry name" value="LIN37"/>
</dbReference>
<dbReference type="STRING" id="74873.A0A084VZC9"/>
<evidence type="ECO:0000256" key="1">
    <source>
        <dbReference type="SAM" id="MobiDB-lite"/>
    </source>
</evidence>
<dbReference type="EnsemblMetazoa" id="ASIC011165-RA">
    <property type="protein sequence ID" value="ASIC011165-PA"/>
    <property type="gene ID" value="ASIC011165"/>
</dbReference>
<dbReference type="EMBL" id="KE525248">
    <property type="protein sequence ID" value="KFB43323.1"/>
    <property type="molecule type" value="Genomic_DNA"/>
</dbReference>
<dbReference type="AlphaFoldDB" id="A0A084VZC9"/>
<dbReference type="PANTHER" id="PTHR31336:SF3">
    <property type="entry name" value="PROTEIN LIN-37 HOMOLOG"/>
    <property type="match status" value="1"/>
</dbReference>
<evidence type="ECO:0000313" key="2">
    <source>
        <dbReference type="EMBL" id="KFB43323.1"/>
    </source>
</evidence>